<gene>
    <name evidence="3" type="ORF">PWN146_05362</name>
</gene>
<feature type="region of interest" description="Disordered" evidence="1">
    <location>
        <begin position="57"/>
        <end position="78"/>
    </location>
</feature>
<dbReference type="InterPro" id="IPR014121">
    <property type="entry name" value="TraN_Ftype"/>
</dbReference>
<proteinExistence type="predicted"/>
<dbReference type="EMBL" id="LT575492">
    <property type="protein sequence ID" value="SAY46593.1"/>
    <property type="molecule type" value="Genomic_DNA"/>
</dbReference>
<protein>
    <submittedName>
        <fullName evidence="3">Conjugal transfer mating pair stabilization protein TraN</fullName>
    </submittedName>
</protein>
<feature type="signal peptide" evidence="2">
    <location>
        <begin position="1"/>
        <end position="26"/>
    </location>
</feature>
<reference evidence="3" key="1">
    <citation type="submission" date="2016-05" db="EMBL/GenBank/DDBJ databases">
        <authorList>
            <person name="Lavstsen T."/>
            <person name="Jespersen J.S."/>
        </authorList>
    </citation>
    <scope>NUCLEOTIDE SEQUENCE</scope>
    <source>
        <strain evidence="3">PWN146_assembly</strain>
    </source>
</reference>
<evidence type="ECO:0000256" key="1">
    <source>
        <dbReference type="SAM" id="MobiDB-lite"/>
    </source>
</evidence>
<organism evidence="3">
    <name type="scientific">Serratia marcescens</name>
    <dbReference type="NCBI Taxonomy" id="615"/>
    <lineage>
        <taxon>Bacteria</taxon>
        <taxon>Pseudomonadati</taxon>
        <taxon>Pseudomonadota</taxon>
        <taxon>Gammaproteobacteria</taxon>
        <taxon>Enterobacterales</taxon>
        <taxon>Yersiniaceae</taxon>
        <taxon>Serratia</taxon>
    </lineage>
</organism>
<name>A0A1C3HNG7_SERMA</name>
<keyword evidence="2" id="KW-0732">Signal</keyword>
<accession>A0A1C3HNG7</accession>
<feature type="chain" id="PRO_5008675331" evidence="2">
    <location>
        <begin position="27"/>
        <end position="613"/>
    </location>
</feature>
<evidence type="ECO:0000256" key="2">
    <source>
        <dbReference type="SAM" id="SignalP"/>
    </source>
</evidence>
<dbReference type="AlphaFoldDB" id="A0A1C3HNG7"/>
<evidence type="ECO:0000313" key="3">
    <source>
        <dbReference type="EMBL" id="SAY46593.1"/>
    </source>
</evidence>
<dbReference type="RefSeq" id="WP_172690012.1">
    <property type="nucleotide sequence ID" value="NZ_LT575492.1"/>
</dbReference>
<dbReference type="Pfam" id="PF06986">
    <property type="entry name" value="F_T4SS_TraN"/>
    <property type="match status" value="1"/>
</dbReference>
<sequence>MTIRNALSRTLLGSLLAACAATPAIAGDNDMNEGEAAAAAALSGAQQGAGQVKPEQYFDRYTDNPPESGYYQGGTQTDTDIGAKGQQALAQTELGKEMRKSFINNPADKIDYDSDMIKRSDDIRKDADVIAAGVGPKCVRQVVNKVSYTSHACEKAQSVTAQCHNTANIVGSVTGGKETKSFEVTLSDLPYQIYGDAVHITVTPPMSGRIVHASYRYPRVAGNQRTDISLLGTALYYHGWTEQSGADFWPAQSELVAGQAFEATHGDMQYVHGSGGARIRHQSPIPATLHFDLEVDTRVFTTRVEWTPSCGVDKENAVMLREYCSQGAETRTVWDNGVAYPVYQDCWQTTQDWQLYESDDNSCGRWERDRNCTVGTRRCLQKVGDFCVRESLSYQCQHTVSGEGWLCGDKFYCDDGSCASIKDEKNNDFKAAVSQLAALAAAGKDVAGLDPERIRFFTGKPMSCRKTAIGFSNCCKGGGWGHDVGLAHCNDEEKAIGKAKERKLVIDVGEYCSKKVLGACLQKKHSYCVYDSLLARIVQEQGRQGQLGIGFGSGKSPDCRGMVMGEFERLKFDRIDFSDFYDELQGKVKLPDQDALSARIREQISRNIQKGSN</sequence>